<name>A0A914QZJ3_9BILA</name>
<organism evidence="1 2">
    <name type="scientific">Panagrolaimus davidi</name>
    <dbReference type="NCBI Taxonomy" id="227884"/>
    <lineage>
        <taxon>Eukaryota</taxon>
        <taxon>Metazoa</taxon>
        <taxon>Ecdysozoa</taxon>
        <taxon>Nematoda</taxon>
        <taxon>Chromadorea</taxon>
        <taxon>Rhabditida</taxon>
        <taxon>Tylenchina</taxon>
        <taxon>Panagrolaimomorpha</taxon>
        <taxon>Panagrolaimoidea</taxon>
        <taxon>Panagrolaimidae</taxon>
        <taxon>Panagrolaimus</taxon>
    </lineage>
</organism>
<protein>
    <submittedName>
        <fullName evidence="2">Uncharacterized protein</fullName>
    </submittedName>
</protein>
<accession>A0A914QZJ3</accession>
<keyword evidence="1" id="KW-1185">Reference proteome</keyword>
<evidence type="ECO:0000313" key="2">
    <source>
        <dbReference type="WBParaSite" id="PDA_v2.g4503.t1"/>
    </source>
</evidence>
<dbReference type="Proteomes" id="UP000887578">
    <property type="component" value="Unplaced"/>
</dbReference>
<reference evidence="2" key="1">
    <citation type="submission" date="2022-11" db="UniProtKB">
        <authorList>
            <consortium name="WormBaseParasite"/>
        </authorList>
    </citation>
    <scope>IDENTIFICATION</scope>
</reference>
<evidence type="ECO:0000313" key="1">
    <source>
        <dbReference type="Proteomes" id="UP000887578"/>
    </source>
</evidence>
<dbReference type="WBParaSite" id="PDA_v2.g4503.t1">
    <property type="protein sequence ID" value="PDA_v2.g4503.t1"/>
    <property type="gene ID" value="PDA_v2.g4503"/>
</dbReference>
<dbReference type="AlphaFoldDB" id="A0A914QZJ3"/>
<sequence>MDAIKEMVKALPPVTDKFVKHQRQNFAFHKESFIEYILKNCSGIVYEKLVRTCKYFYFVARIVPVKDYNNGNFGCVRKSKTAPIVEKVVESKSIAIKLWFTGKLYLCAPGNSLINFMWRCDVTELGLSEQELTRDEFLKITQNVKELNFYQSKVFSATGQRLTIGDILALVPQIVHFYSNKNTRYNPITIRQSNHALPYLPHLQRIELSRVPNSLDYNEIIEFLKEHPNVHFYICFIKRHWDFHYHGAFMNAVKNAFPNGKVEYKVEFDRHNDRSAFHGDRTWSLTYKNMKIELFGEGDSLS</sequence>
<proteinExistence type="predicted"/>